<keyword evidence="3" id="KW-0963">Cytoplasm</keyword>
<feature type="region of interest" description="Disordered" evidence="6">
    <location>
        <begin position="53"/>
        <end position="85"/>
    </location>
</feature>
<dbReference type="InterPro" id="IPR044159">
    <property type="entry name" value="IQM"/>
</dbReference>
<evidence type="ECO:0000256" key="3">
    <source>
        <dbReference type="ARBA" id="ARBA00022490"/>
    </source>
</evidence>
<sequence>MRETQICPLREYPETSSDLGVLHFGSPSSSPGSPVGQPLSLRQSVVATELGQLGHRSQQSTVRSNAPRFVNPGTETTSSPHRQYLDSLQPPSHQTFARLCSLQEDRERDHKRRNSELRRQEKVTARKSIEARREFMKGKVLGEEGKEGLKEAERDHHSPVFSRYIHQSSNSQSNSQECVGTTGDNGSSGITDRDGEHECLKVKAATVIQRSYRGYRVRREIQGLGLDASTRWTHAIRDAQWNELTKPRAREDVTLGTDTEGVNSDGTARSNARRNWIKVATIARRAGGDSDSDSDNSTLDDSSSLSSSSSEELARMDSAERDVARRKRQEAQARRRKHARMMGLQYFLEMIDLKHRHGSNLRTYHEEWKRFDTNENFFYWLDYGEGKAVDLATCPRERLDRECVRYLSREERQDYLVEIDLEGRLVWAKNGIRIDTTQEWKDSIHGIVPLDDPTPAFSPEIEGHMRDDARHHHHHHHPQDRSGSSSPSSRESELEAARAAKNANTEPDGAKGVGKPRHVSAAAAIFNKLPRKPARVNTWIFVADTAFRLYVEIKASGAFQHSSFLRGRRISAAGLIRARDGRLSRLSPLSGHYRPPAAHFRALVRSLEDRGADLSRVSTGRGHAMLAGLEAYVRARRKGKAALRRASLQTARVLRPAEARCAEEAARDRSRSAARERAVLERERLAAERRREETNVGLRLLRKIGVRQKTPAEPVDEGRASASAAGD</sequence>
<feature type="coiled-coil region" evidence="5">
    <location>
        <begin position="663"/>
        <end position="695"/>
    </location>
</feature>
<dbReference type="GO" id="GO:0005737">
    <property type="term" value="C:cytoplasm"/>
    <property type="evidence" value="ECO:0007669"/>
    <property type="project" value="UniProtKB-SubCell"/>
</dbReference>
<keyword evidence="4" id="KW-0539">Nucleus</keyword>
<dbReference type="GO" id="GO:0005634">
    <property type="term" value="C:nucleus"/>
    <property type="evidence" value="ECO:0007669"/>
    <property type="project" value="UniProtKB-SubCell"/>
</dbReference>
<feature type="compositionally biased region" description="Polar residues" evidence="6">
    <location>
        <begin position="177"/>
        <end position="190"/>
    </location>
</feature>
<organism evidence="7">
    <name type="scientific">Rosellinia necatrix</name>
    <name type="common">White root-rot fungus</name>
    <dbReference type="NCBI Taxonomy" id="77044"/>
    <lineage>
        <taxon>Eukaryota</taxon>
        <taxon>Fungi</taxon>
        <taxon>Dikarya</taxon>
        <taxon>Ascomycota</taxon>
        <taxon>Pezizomycotina</taxon>
        <taxon>Sordariomycetes</taxon>
        <taxon>Xylariomycetidae</taxon>
        <taxon>Xylariales</taxon>
        <taxon>Xylariaceae</taxon>
        <taxon>Rosellinia</taxon>
    </lineage>
</organism>
<proteinExistence type="predicted"/>
<feature type="compositionally biased region" description="Low complexity" evidence="6">
    <location>
        <begin position="25"/>
        <end position="38"/>
    </location>
</feature>
<evidence type="ECO:0000256" key="1">
    <source>
        <dbReference type="ARBA" id="ARBA00004123"/>
    </source>
</evidence>
<dbReference type="CDD" id="cd23767">
    <property type="entry name" value="IQCD"/>
    <property type="match status" value="1"/>
</dbReference>
<dbReference type="OMA" id="WTHAIRD"/>
<feature type="compositionally biased region" description="Polar residues" evidence="6">
    <location>
        <begin position="256"/>
        <end position="270"/>
    </location>
</feature>
<dbReference type="SMART" id="SM00015">
    <property type="entry name" value="IQ"/>
    <property type="match status" value="1"/>
</dbReference>
<evidence type="ECO:0000256" key="4">
    <source>
        <dbReference type="ARBA" id="ARBA00023242"/>
    </source>
</evidence>
<reference evidence="7" key="1">
    <citation type="submission" date="2016-03" db="EMBL/GenBank/DDBJ databases">
        <title>Draft genome sequence of Rosellinia necatrix.</title>
        <authorList>
            <person name="Kanematsu S."/>
        </authorList>
    </citation>
    <scope>NUCLEOTIDE SEQUENCE [LARGE SCALE GENOMIC DNA]</scope>
    <source>
        <strain evidence="7">W97</strain>
    </source>
</reference>
<dbReference type="Pfam" id="PF00612">
    <property type="entry name" value="IQ"/>
    <property type="match status" value="1"/>
</dbReference>
<feature type="region of interest" description="Disordered" evidence="6">
    <location>
        <begin position="285"/>
        <end position="337"/>
    </location>
</feature>
<feature type="region of interest" description="Disordered" evidence="6">
    <location>
        <begin position="250"/>
        <end position="270"/>
    </location>
</feature>
<evidence type="ECO:0000256" key="2">
    <source>
        <dbReference type="ARBA" id="ARBA00004496"/>
    </source>
</evidence>
<feature type="compositionally biased region" description="Basic and acidic residues" evidence="6">
    <location>
        <begin position="312"/>
        <end position="333"/>
    </location>
</feature>
<dbReference type="EMBL" id="DF977455">
    <property type="protein sequence ID" value="GAP85365.1"/>
    <property type="molecule type" value="Genomic_DNA"/>
</dbReference>
<dbReference type="PROSITE" id="PS50096">
    <property type="entry name" value="IQ"/>
    <property type="match status" value="1"/>
</dbReference>
<dbReference type="STRING" id="77044.A0A1W2TBR4"/>
<gene>
    <name evidence="7" type="ORF">SAMD00023353_1001490</name>
</gene>
<comment type="subcellular location">
    <subcellularLocation>
        <location evidence="2">Cytoplasm</location>
    </subcellularLocation>
    <subcellularLocation>
        <location evidence="1">Nucleus</location>
    </subcellularLocation>
</comment>
<evidence type="ECO:0000256" key="5">
    <source>
        <dbReference type="SAM" id="Coils"/>
    </source>
</evidence>
<evidence type="ECO:0000313" key="8">
    <source>
        <dbReference type="Proteomes" id="UP000054516"/>
    </source>
</evidence>
<dbReference type="PANTHER" id="PTHR31250">
    <property type="entry name" value="IQ DOMAIN-CONTAINING PROTEIN IQM3"/>
    <property type="match status" value="1"/>
</dbReference>
<feature type="compositionally biased region" description="Low complexity" evidence="6">
    <location>
        <begin position="295"/>
        <end position="310"/>
    </location>
</feature>
<feature type="region of interest" description="Disordered" evidence="6">
    <location>
        <begin position="17"/>
        <end position="38"/>
    </location>
</feature>
<feature type="region of interest" description="Disordered" evidence="6">
    <location>
        <begin position="166"/>
        <end position="193"/>
    </location>
</feature>
<feature type="region of interest" description="Disordered" evidence="6">
    <location>
        <begin position="469"/>
        <end position="515"/>
    </location>
</feature>
<keyword evidence="8" id="KW-1185">Reference proteome</keyword>
<dbReference type="OrthoDB" id="7344096at2759"/>
<dbReference type="Proteomes" id="UP000054516">
    <property type="component" value="Unassembled WGS sequence"/>
</dbReference>
<feature type="region of interest" description="Disordered" evidence="6">
    <location>
        <begin position="103"/>
        <end position="124"/>
    </location>
</feature>
<feature type="region of interest" description="Disordered" evidence="6">
    <location>
        <begin position="707"/>
        <end position="727"/>
    </location>
</feature>
<protein>
    <submittedName>
        <fullName evidence="7">Putative IQ calmodulin-binding domain-containing protein</fullName>
    </submittedName>
</protein>
<dbReference type="PANTHER" id="PTHR31250:SF27">
    <property type="entry name" value="IQ DOMAIN-CONTAINING PROTEIN IQM5"/>
    <property type="match status" value="1"/>
</dbReference>
<feature type="compositionally biased region" description="Polar residues" evidence="6">
    <location>
        <begin position="55"/>
        <end position="64"/>
    </location>
</feature>
<feature type="compositionally biased region" description="Low complexity" evidence="6">
    <location>
        <begin position="167"/>
        <end position="176"/>
    </location>
</feature>
<evidence type="ECO:0000313" key="7">
    <source>
        <dbReference type="EMBL" id="GAP85365.1"/>
    </source>
</evidence>
<dbReference type="AlphaFoldDB" id="A0A1W2TBR4"/>
<evidence type="ECO:0000256" key="6">
    <source>
        <dbReference type="SAM" id="MobiDB-lite"/>
    </source>
</evidence>
<name>A0A1W2TBR4_ROSNE</name>
<dbReference type="InterPro" id="IPR000048">
    <property type="entry name" value="IQ_motif_EF-hand-BS"/>
</dbReference>
<keyword evidence="5" id="KW-0175">Coiled coil</keyword>
<accession>A0A1W2TBR4</accession>